<accession>A0A3B4H8H3</accession>
<evidence type="ECO:0000259" key="4">
    <source>
        <dbReference type="Pfam" id="PF04548"/>
    </source>
</evidence>
<feature type="coiled-coil region" evidence="3">
    <location>
        <begin position="258"/>
        <end position="302"/>
    </location>
</feature>
<dbReference type="Pfam" id="PF04548">
    <property type="entry name" value="AIG1"/>
    <property type="match status" value="1"/>
</dbReference>
<dbReference type="PANTHER" id="PTHR32046">
    <property type="entry name" value="G DOMAIN-CONTAINING PROTEIN"/>
    <property type="match status" value="1"/>
</dbReference>
<comment type="similarity">
    <text evidence="1">Belongs to the TRAFAC class TrmE-Era-EngA-EngB-Septin-like GTPase superfamily. AIG1/Toc34/Toc159-like paraseptin GTPase family. IAN subfamily.</text>
</comment>
<dbReference type="Gene3D" id="3.40.50.300">
    <property type="entry name" value="P-loop containing nucleotide triphosphate hydrolases"/>
    <property type="match status" value="1"/>
</dbReference>
<dbReference type="AlphaFoldDB" id="A0A3B4H8H3"/>
<proteinExistence type="inferred from homology"/>
<evidence type="ECO:0000256" key="2">
    <source>
        <dbReference type="ARBA" id="ARBA00022741"/>
    </source>
</evidence>
<feature type="domain" description="AIG1-type G" evidence="4">
    <location>
        <begin position="20"/>
        <end position="172"/>
    </location>
</feature>
<name>A0A3B4H8H3_9CICH</name>
<sequence length="530" mass="59947">MNIDGCRKFNFGEESMRQSRTIMLLGATGAGKSTLIDGIINYIVGVEWEDSFRFKFINEDQSTSQAHSQTSEVTVYKINHQEGFQIPFSLTIIDTPGFGDTRGIERDREITEQLRNLFTSSHGVSDIDAVCFVAQAALARLTPTQKYVFDSVLSIFGKDVAENIRILVTFADGQQPPVLEAINAAGVPCPKTEDGLPAHFKFNNSALFAENKSFERVSRSDVGKGGRFDQMFWEMGAESIKSFFAALNLIETKSLTLTKEVLRERKQLEISVENLQEQVKLRLAKTEEIKETSEKLKDHEAEISRNENFEIEVTVPKIIKKDILGKKEYVTNCSECGVTCHYPCHIPDDASKRGCSAIGSDGNCTQCEGKCSWDNHHNMPFRWEIQQVKEKRTLKEMKEKHQKATGKKITFQGVVDSLKDQYKNVQAEVVKLMEWSSKCLNRLREIALKPNPLSTPEYIDMLIEREKSEGKEGWKKRVESLRSMKEKAELMKKTSQLIVPSVGWFQSLCKCTVYGIGETCSQLRLKTSLG</sequence>
<evidence type="ECO:0000313" key="5">
    <source>
        <dbReference type="Ensembl" id="ENSPNYP00000031520.1"/>
    </source>
</evidence>
<keyword evidence="2" id="KW-0547">Nucleotide-binding</keyword>
<dbReference type="Ensembl" id="ENSPNYT00000032274.1">
    <property type="protein sequence ID" value="ENSPNYP00000031520.1"/>
    <property type="gene ID" value="ENSPNYG00000023773.1"/>
</dbReference>
<dbReference type="InterPro" id="IPR027417">
    <property type="entry name" value="P-loop_NTPase"/>
</dbReference>
<evidence type="ECO:0000256" key="3">
    <source>
        <dbReference type="SAM" id="Coils"/>
    </source>
</evidence>
<keyword evidence="3" id="KW-0175">Coiled coil</keyword>
<dbReference type="PANTHER" id="PTHR32046:SF14">
    <property type="match status" value="1"/>
</dbReference>
<evidence type="ECO:0000256" key="1">
    <source>
        <dbReference type="ARBA" id="ARBA00008535"/>
    </source>
</evidence>
<protein>
    <recommendedName>
        <fullName evidence="4">AIG1-type G domain-containing protein</fullName>
    </recommendedName>
</protein>
<dbReference type="FunFam" id="3.40.50.300:FF:002049">
    <property type="entry name" value="Si:ch73-170d6.2"/>
    <property type="match status" value="1"/>
</dbReference>
<organism evidence="5">
    <name type="scientific">Pundamilia nyererei</name>
    <dbReference type="NCBI Taxonomy" id="303518"/>
    <lineage>
        <taxon>Eukaryota</taxon>
        <taxon>Metazoa</taxon>
        <taxon>Chordata</taxon>
        <taxon>Craniata</taxon>
        <taxon>Vertebrata</taxon>
        <taxon>Euteleostomi</taxon>
        <taxon>Actinopterygii</taxon>
        <taxon>Neopterygii</taxon>
        <taxon>Teleostei</taxon>
        <taxon>Neoteleostei</taxon>
        <taxon>Acanthomorphata</taxon>
        <taxon>Ovalentaria</taxon>
        <taxon>Cichlomorphae</taxon>
        <taxon>Cichliformes</taxon>
        <taxon>Cichlidae</taxon>
        <taxon>African cichlids</taxon>
        <taxon>Pseudocrenilabrinae</taxon>
        <taxon>Haplochromini</taxon>
        <taxon>Pundamilia</taxon>
    </lineage>
</organism>
<dbReference type="SUPFAM" id="SSF52540">
    <property type="entry name" value="P-loop containing nucleoside triphosphate hydrolases"/>
    <property type="match status" value="1"/>
</dbReference>
<reference evidence="5" key="1">
    <citation type="submission" date="2023-09" db="UniProtKB">
        <authorList>
            <consortium name="Ensembl"/>
        </authorList>
    </citation>
    <scope>IDENTIFICATION</scope>
</reference>
<dbReference type="STRING" id="303518.ENSPNYP00000031520"/>
<dbReference type="GeneTree" id="ENSGT00500000044904"/>
<dbReference type="GO" id="GO:0005525">
    <property type="term" value="F:GTP binding"/>
    <property type="evidence" value="ECO:0007669"/>
    <property type="project" value="InterPro"/>
</dbReference>
<dbReference type="InterPro" id="IPR006703">
    <property type="entry name" value="G_AIG1"/>
</dbReference>